<dbReference type="EMBL" id="BSYR01000017">
    <property type="protein sequence ID" value="GMI80337.1"/>
    <property type="molecule type" value="Genomic_DNA"/>
</dbReference>
<dbReference type="GO" id="GO:0005886">
    <property type="term" value="C:plasma membrane"/>
    <property type="evidence" value="ECO:0007669"/>
    <property type="project" value="TreeGrafter"/>
</dbReference>
<evidence type="ECO:0000256" key="6">
    <source>
        <dbReference type="ARBA" id="ARBA00023136"/>
    </source>
</evidence>
<dbReference type="InterPro" id="IPR036770">
    <property type="entry name" value="Ankyrin_rpt-contain_sf"/>
</dbReference>
<dbReference type="Gene3D" id="1.25.40.20">
    <property type="entry name" value="Ankyrin repeat-containing domain"/>
    <property type="match status" value="1"/>
</dbReference>
<dbReference type="Pfam" id="PF00023">
    <property type="entry name" value="Ank"/>
    <property type="match status" value="1"/>
</dbReference>
<evidence type="ECO:0000256" key="4">
    <source>
        <dbReference type="ARBA" id="ARBA00022989"/>
    </source>
</evidence>
<feature type="transmembrane region" description="Helical" evidence="8">
    <location>
        <begin position="475"/>
        <end position="495"/>
    </location>
</feature>
<feature type="repeat" description="ANK" evidence="7">
    <location>
        <begin position="42"/>
        <end position="74"/>
    </location>
</feature>
<evidence type="ECO:0000256" key="2">
    <source>
        <dbReference type="ARBA" id="ARBA00022692"/>
    </source>
</evidence>
<feature type="transmembrane region" description="Helical" evidence="8">
    <location>
        <begin position="392"/>
        <end position="411"/>
    </location>
</feature>
<feature type="transmembrane region" description="Helical" evidence="8">
    <location>
        <begin position="431"/>
        <end position="454"/>
    </location>
</feature>
<keyword evidence="5 7" id="KW-0040">ANK repeat</keyword>
<evidence type="ECO:0000256" key="8">
    <source>
        <dbReference type="SAM" id="Phobius"/>
    </source>
</evidence>
<gene>
    <name evidence="10" type="ORF">HRI_001703000</name>
</gene>
<feature type="domain" description="PGG" evidence="9">
    <location>
        <begin position="384"/>
        <end position="494"/>
    </location>
</feature>
<organism evidence="10 11">
    <name type="scientific">Hibiscus trionum</name>
    <name type="common">Flower of an hour</name>
    <dbReference type="NCBI Taxonomy" id="183268"/>
    <lineage>
        <taxon>Eukaryota</taxon>
        <taxon>Viridiplantae</taxon>
        <taxon>Streptophyta</taxon>
        <taxon>Embryophyta</taxon>
        <taxon>Tracheophyta</taxon>
        <taxon>Spermatophyta</taxon>
        <taxon>Magnoliopsida</taxon>
        <taxon>eudicotyledons</taxon>
        <taxon>Gunneridae</taxon>
        <taxon>Pentapetalae</taxon>
        <taxon>rosids</taxon>
        <taxon>malvids</taxon>
        <taxon>Malvales</taxon>
        <taxon>Malvaceae</taxon>
        <taxon>Malvoideae</taxon>
        <taxon>Hibiscus</taxon>
    </lineage>
</organism>
<dbReference type="InterPro" id="IPR002110">
    <property type="entry name" value="Ankyrin_rpt"/>
</dbReference>
<evidence type="ECO:0000313" key="10">
    <source>
        <dbReference type="EMBL" id="GMI80337.1"/>
    </source>
</evidence>
<evidence type="ECO:0000256" key="7">
    <source>
        <dbReference type="PROSITE-ProRule" id="PRU00023"/>
    </source>
</evidence>
<feature type="repeat" description="ANK" evidence="7">
    <location>
        <begin position="162"/>
        <end position="194"/>
    </location>
</feature>
<proteinExistence type="predicted"/>
<dbReference type="PROSITE" id="PS50088">
    <property type="entry name" value="ANK_REPEAT"/>
    <property type="match status" value="4"/>
</dbReference>
<evidence type="ECO:0000256" key="3">
    <source>
        <dbReference type="ARBA" id="ARBA00022737"/>
    </source>
</evidence>
<dbReference type="SUPFAM" id="SSF48403">
    <property type="entry name" value="Ankyrin repeat"/>
    <property type="match status" value="1"/>
</dbReference>
<dbReference type="Pfam" id="PF12796">
    <property type="entry name" value="Ank_2"/>
    <property type="match status" value="1"/>
</dbReference>
<keyword evidence="2 8" id="KW-0812">Transmembrane</keyword>
<sequence length="527" mass="57838">MSSDNHPVESIAALYEAAERGNIQVFNNYQGFELESLRANTKGQTLLHVAARHGHSSVVKFLIQFQAKTAHGDVEQQQTDVEAVRRMLRKTDLESNTALHIAVRYGRRELVQELLEFEDPDFPYSINTKQESPLYIAARRGDGPLLDMILEKLESVAHGGPHGRTALHAAAMAGDAEATSIILNKRRKLTKERDGDGHTPLHYAAHLGHSSVVEVLLGWDVSAAYATDKKWEMTPLLMAARQGHGHIVTKILSVCPDCCQKVDKLGRNLLHFVAFRNSPSSLSRPMFEDGGAIATSQCQSVRNLMDAKDVHGITPRQVYDASPFNLFEGSNTIKPIENMEQIVKMLEHIVNEEVADAPVRPLSGHIGNKEEPDENVSTDTTDSLVKARDAHFVVAALIATVTFAAAITVPGGYKSEDGSEQGTPFLIHDAAFKSFIITNALAFVFSLSAVSVHFKALPPFTSNPHDSVVEQAASLLYYAKLALALAFSTGTYVVLKPSHGLVITSCCIGLSFIFHKVIFSPFLRYYQ</sequence>
<dbReference type="InterPro" id="IPR026961">
    <property type="entry name" value="PGG_dom"/>
</dbReference>
<evidence type="ECO:0000259" key="9">
    <source>
        <dbReference type="Pfam" id="PF13962"/>
    </source>
</evidence>
<feature type="repeat" description="ANK" evidence="7">
    <location>
        <begin position="196"/>
        <end position="217"/>
    </location>
</feature>
<keyword evidence="4 8" id="KW-1133">Transmembrane helix</keyword>
<evidence type="ECO:0000256" key="1">
    <source>
        <dbReference type="ARBA" id="ARBA00004141"/>
    </source>
</evidence>
<dbReference type="PROSITE" id="PS50297">
    <property type="entry name" value="ANK_REP_REGION"/>
    <property type="match status" value="4"/>
</dbReference>
<dbReference type="Proteomes" id="UP001165190">
    <property type="component" value="Unassembled WGS sequence"/>
</dbReference>
<keyword evidence="6 8" id="KW-0472">Membrane</keyword>
<keyword evidence="3" id="KW-0677">Repeat</keyword>
<comment type="subcellular location">
    <subcellularLocation>
        <location evidence="1">Membrane</location>
        <topology evidence="1">Multi-pass membrane protein</topology>
    </subcellularLocation>
</comment>
<reference evidence="10" key="1">
    <citation type="submission" date="2023-05" db="EMBL/GenBank/DDBJ databases">
        <title>Genome and transcriptome analyses reveal genes involved in the formation of fine ridges on petal epidermal cells in Hibiscus trionum.</title>
        <authorList>
            <person name="Koshimizu S."/>
            <person name="Masuda S."/>
            <person name="Ishii T."/>
            <person name="Shirasu K."/>
            <person name="Hoshino A."/>
            <person name="Arita M."/>
        </authorList>
    </citation>
    <scope>NUCLEOTIDE SEQUENCE</scope>
    <source>
        <strain evidence="10">Hamamatsu line</strain>
    </source>
</reference>
<comment type="caution">
    <text evidence="10">The sequence shown here is derived from an EMBL/GenBank/DDBJ whole genome shotgun (WGS) entry which is preliminary data.</text>
</comment>
<dbReference type="AlphaFoldDB" id="A0A9W7HNZ9"/>
<feature type="repeat" description="ANK" evidence="7">
    <location>
        <begin position="94"/>
        <end position="116"/>
    </location>
</feature>
<dbReference type="SMART" id="SM00248">
    <property type="entry name" value="ANK"/>
    <property type="match status" value="6"/>
</dbReference>
<evidence type="ECO:0000256" key="5">
    <source>
        <dbReference type="ARBA" id="ARBA00023043"/>
    </source>
</evidence>
<dbReference type="Pfam" id="PF13962">
    <property type="entry name" value="PGG"/>
    <property type="match status" value="1"/>
</dbReference>
<dbReference type="OrthoDB" id="643958at2759"/>
<dbReference type="PANTHER" id="PTHR24186">
    <property type="entry name" value="PROTEIN PHOSPHATASE 1 REGULATORY SUBUNIT"/>
    <property type="match status" value="1"/>
</dbReference>
<feature type="transmembrane region" description="Helical" evidence="8">
    <location>
        <begin position="501"/>
        <end position="523"/>
    </location>
</feature>
<evidence type="ECO:0000313" key="11">
    <source>
        <dbReference type="Proteomes" id="UP001165190"/>
    </source>
</evidence>
<dbReference type="Pfam" id="PF13606">
    <property type="entry name" value="Ank_3"/>
    <property type="match status" value="1"/>
</dbReference>
<name>A0A9W7HNZ9_HIBTR</name>
<accession>A0A9W7HNZ9</accession>
<protein>
    <recommendedName>
        <fullName evidence="9">PGG domain-containing protein</fullName>
    </recommendedName>
</protein>
<keyword evidence="11" id="KW-1185">Reference proteome</keyword>
<dbReference type="PANTHER" id="PTHR24186:SF53">
    <property type="entry name" value="PGG DOMAIN-CONTAINING PROTEIN"/>
    <property type="match status" value="1"/>
</dbReference>